<dbReference type="PANTHER" id="PTHR23508:SF10">
    <property type="entry name" value="CARBOXYLIC ACID TRANSPORTER PROTEIN HOMOLOG"/>
    <property type="match status" value="1"/>
</dbReference>
<evidence type="ECO:0000256" key="6">
    <source>
        <dbReference type="SAM" id="Phobius"/>
    </source>
</evidence>
<feature type="transmembrane region" description="Helical" evidence="6">
    <location>
        <begin position="300"/>
        <end position="318"/>
    </location>
</feature>
<evidence type="ECO:0000313" key="8">
    <source>
        <dbReference type="EMBL" id="KAK5079452.1"/>
    </source>
</evidence>
<organism evidence="8 9">
    <name type="scientific">Lithohypha guttulata</name>
    <dbReference type="NCBI Taxonomy" id="1690604"/>
    <lineage>
        <taxon>Eukaryota</taxon>
        <taxon>Fungi</taxon>
        <taxon>Dikarya</taxon>
        <taxon>Ascomycota</taxon>
        <taxon>Pezizomycotina</taxon>
        <taxon>Eurotiomycetes</taxon>
        <taxon>Chaetothyriomycetidae</taxon>
        <taxon>Chaetothyriales</taxon>
        <taxon>Trichomeriaceae</taxon>
        <taxon>Lithohypha</taxon>
    </lineage>
</organism>
<feature type="transmembrane region" description="Helical" evidence="6">
    <location>
        <begin position="255"/>
        <end position="280"/>
    </location>
</feature>
<dbReference type="InterPro" id="IPR005828">
    <property type="entry name" value="MFS_sugar_transport-like"/>
</dbReference>
<dbReference type="Gene3D" id="1.20.1250.20">
    <property type="entry name" value="MFS general substrate transporter like domains"/>
    <property type="match status" value="1"/>
</dbReference>
<feature type="transmembrane region" description="Helical" evidence="6">
    <location>
        <begin position="516"/>
        <end position="534"/>
    </location>
</feature>
<name>A0ABR0JXG9_9EURO</name>
<evidence type="ECO:0000256" key="2">
    <source>
        <dbReference type="ARBA" id="ARBA00022692"/>
    </source>
</evidence>
<evidence type="ECO:0000313" key="9">
    <source>
        <dbReference type="Proteomes" id="UP001345013"/>
    </source>
</evidence>
<feature type="region of interest" description="Disordered" evidence="5">
    <location>
        <begin position="1"/>
        <end position="40"/>
    </location>
</feature>
<evidence type="ECO:0000259" key="7">
    <source>
        <dbReference type="PROSITE" id="PS50850"/>
    </source>
</evidence>
<feature type="transmembrane region" description="Helical" evidence="6">
    <location>
        <begin position="390"/>
        <end position="411"/>
    </location>
</feature>
<feature type="transmembrane region" description="Helical" evidence="6">
    <location>
        <begin position="350"/>
        <end position="370"/>
    </location>
</feature>
<protein>
    <recommendedName>
        <fullName evidence="7">Major facilitator superfamily (MFS) profile domain-containing protein</fullName>
    </recommendedName>
</protein>
<feature type="transmembrane region" description="Helical" evidence="6">
    <location>
        <begin position="212"/>
        <end position="234"/>
    </location>
</feature>
<keyword evidence="9" id="KW-1185">Reference proteome</keyword>
<sequence length="615" mass="69365">MPRPDSNQDASQQPLLPKNAVNGTAYSRANRGYGTERNDHTDIAHTKNGYLLKDTLYPSDAYEGRTYWADLPAKEQVKWIGHQYHLEAARESGIVWQHFKENPLKPLKEYTKNYAVSGVGFFAEGYVLFSVGNIMPLFKSLYPECWADHIVCDSEMIKAIKYMEILGIICGQLLVGYIGDIIGRRWGLIQDAVIMLLGTIMLTTMWGPTLNGWTVVYAVSIFVFSLGVGGEYPMTSTTSMEKYAGKADRLHRGRAVCLAFLMQGWGQLANQLALLTLLYAISHSLAPPYSNLSTQATFRISFVLAGLSIAYFIYLRVYKLKNVDQKDSDQTAGYDLRTLKLLVKHYWHRILATSLCWFCSDFAFYGMQVFRNQLLQLVTGTGPEEVDILWQYNLIDIGVQLVGSYLAALLIDYKAYGRKVMQFVGFGMMFTLFIIAAGAFPTLNQPGTGAKVFQGIFFFANFWVQFGPNSTTFLIAGEVFPKSVRASAHGFSAAIGKCGALAATVSYNFIEDRTKFWLAALCTLIGFILTIAFVPDTTGLDLPEQQRYWSHVVEGRQDKYHGVAIHPEHLSWYERTVLRRAKNYDSEKDRMIRIAELRKDYAKLGKVMRMASRNP</sequence>
<feature type="transmembrane region" description="Helical" evidence="6">
    <location>
        <begin position="114"/>
        <end position="139"/>
    </location>
</feature>
<reference evidence="8 9" key="1">
    <citation type="submission" date="2023-08" db="EMBL/GenBank/DDBJ databases">
        <title>Black Yeasts Isolated from many extreme environments.</title>
        <authorList>
            <person name="Coleine C."/>
            <person name="Stajich J.E."/>
            <person name="Selbmann L."/>
        </authorList>
    </citation>
    <scope>NUCLEOTIDE SEQUENCE [LARGE SCALE GENOMIC DNA]</scope>
    <source>
        <strain evidence="8 9">CCFEE 5885</strain>
    </source>
</reference>
<comment type="subcellular location">
    <subcellularLocation>
        <location evidence="1">Membrane</location>
        <topology evidence="1">Multi-pass membrane protein</topology>
    </subcellularLocation>
</comment>
<feature type="domain" description="Major facilitator superfamily (MFS) profile" evidence="7">
    <location>
        <begin position="113"/>
        <end position="538"/>
    </location>
</feature>
<feature type="transmembrane region" description="Helical" evidence="6">
    <location>
        <begin position="423"/>
        <end position="443"/>
    </location>
</feature>
<dbReference type="Proteomes" id="UP001345013">
    <property type="component" value="Unassembled WGS sequence"/>
</dbReference>
<feature type="transmembrane region" description="Helical" evidence="6">
    <location>
        <begin position="455"/>
        <end position="476"/>
    </location>
</feature>
<feature type="transmembrane region" description="Helical" evidence="6">
    <location>
        <begin position="186"/>
        <end position="206"/>
    </location>
</feature>
<dbReference type="InterPro" id="IPR020846">
    <property type="entry name" value="MFS_dom"/>
</dbReference>
<dbReference type="PANTHER" id="PTHR23508">
    <property type="entry name" value="CARBOXYLIC ACID TRANSPORTER PROTEIN HOMOLOG"/>
    <property type="match status" value="1"/>
</dbReference>
<dbReference type="Pfam" id="PF00083">
    <property type="entry name" value="Sugar_tr"/>
    <property type="match status" value="2"/>
</dbReference>
<dbReference type="EMBL" id="JAVRRG010000195">
    <property type="protein sequence ID" value="KAK5079452.1"/>
    <property type="molecule type" value="Genomic_DNA"/>
</dbReference>
<accession>A0ABR0JXG9</accession>
<feature type="transmembrane region" description="Helical" evidence="6">
    <location>
        <begin position="159"/>
        <end position="179"/>
    </location>
</feature>
<evidence type="ECO:0000256" key="1">
    <source>
        <dbReference type="ARBA" id="ARBA00004141"/>
    </source>
</evidence>
<keyword evidence="2 6" id="KW-0812">Transmembrane</keyword>
<evidence type="ECO:0000256" key="3">
    <source>
        <dbReference type="ARBA" id="ARBA00022989"/>
    </source>
</evidence>
<evidence type="ECO:0000256" key="5">
    <source>
        <dbReference type="SAM" id="MobiDB-lite"/>
    </source>
</evidence>
<keyword evidence="4 6" id="KW-0472">Membrane</keyword>
<evidence type="ECO:0000256" key="4">
    <source>
        <dbReference type="ARBA" id="ARBA00023136"/>
    </source>
</evidence>
<keyword evidence="3 6" id="KW-1133">Transmembrane helix</keyword>
<dbReference type="SUPFAM" id="SSF103473">
    <property type="entry name" value="MFS general substrate transporter"/>
    <property type="match status" value="1"/>
</dbReference>
<dbReference type="InterPro" id="IPR036259">
    <property type="entry name" value="MFS_trans_sf"/>
</dbReference>
<proteinExistence type="predicted"/>
<dbReference type="PROSITE" id="PS50850">
    <property type="entry name" value="MFS"/>
    <property type="match status" value="1"/>
</dbReference>
<comment type="caution">
    <text evidence="8">The sequence shown here is derived from an EMBL/GenBank/DDBJ whole genome shotgun (WGS) entry which is preliminary data.</text>
</comment>
<gene>
    <name evidence="8" type="ORF">LTR24_009265</name>
</gene>
<feature type="compositionally biased region" description="Polar residues" evidence="5">
    <location>
        <begin position="1"/>
        <end position="14"/>
    </location>
</feature>